<keyword evidence="6" id="KW-0067">ATP-binding</keyword>
<evidence type="ECO:0000256" key="5">
    <source>
        <dbReference type="ARBA" id="ARBA00022741"/>
    </source>
</evidence>
<evidence type="ECO:0000256" key="1">
    <source>
        <dbReference type="ARBA" id="ARBA00004202"/>
    </source>
</evidence>
<dbReference type="GO" id="GO:0005524">
    <property type="term" value="F:ATP binding"/>
    <property type="evidence" value="ECO:0007669"/>
    <property type="project" value="UniProtKB-KW"/>
</dbReference>
<dbReference type="InterPro" id="IPR027417">
    <property type="entry name" value="P-loop_NTPase"/>
</dbReference>
<keyword evidence="12" id="KW-1185">Reference proteome</keyword>
<protein>
    <submittedName>
        <fullName evidence="11">ABC transporter related</fullName>
    </submittedName>
</protein>
<feature type="domain" description="ABC transporter" evidence="10">
    <location>
        <begin position="3"/>
        <end position="240"/>
    </location>
</feature>
<keyword evidence="9" id="KW-0472">Membrane</keyword>
<dbReference type="PROSITE" id="PS50893">
    <property type="entry name" value="ABC_TRANSPORTER_2"/>
    <property type="match status" value="1"/>
</dbReference>
<dbReference type="PANTHER" id="PTHR42771:SF2">
    <property type="entry name" value="IRON(3+)-HYDROXAMATE IMPORT ATP-BINDING PROTEIN FHUC"/>
    <property type="match status" value="1"/>
</dbReference>
<dbReference type="RefSeq" id="WP_190608088.1">
    <property type="nucleotide sequence ID" value="NZ_CP021056.1"/>
</dbReference>
<dbReference type="SUPFAM" id="SSF52540">
    <property type="entry name" value="P-loop containing nucleoside triphosphate hydrolases"/>
    <property type="match status" value="1"/>
</dbReference>
<name>A0A975T9Z8_9NOST</name>
<keyword evidence="3" id="KW-1003">Cell membrane</keyword>
<comment type="subcellular location">
    <subcellularLocation>
        <location evidence="1">Cell membrane</location>
        <topology evidence="1">Peripheral membrane protein</topology>
    </subcellularLocation>
</comment>
<keyword evidence="2" id="KW-0813">Transport</keyword>
<dbReference type="Gene3D" id="3.40.50.300">
    <property type="entry name" value="P-loop containing nucleotide triphosphate hydrolases"/>
    <property type="match status" value="1"/>
</dbReference>
<evidence type="ECO:0000256" key="3">
    <source>
        <dbReference type="ARBA" id="ARBA00022475"/>
    </source>
</evidence>
<dbReference type="InterPro" id="IPR017871">
    <property type="entry name" value="ABC_transporter-like_CS"/>
</dbReference>
<evidence type="ECO:0000256" key="9">
    <source>
        <dbReference type="ARBA" id="ARBA00023136"/>
    </source>
</evidence>
<keyword evidence="7" id="KW-0408">Iron</keyword>
<dbReference type="Proteomes" id="UP000683511">
    <property type="component" value="Chromosome"/>
</dbReference>
<dbReference type="PANTHER" id="PTHR42771">
    <property type="entry name" value="IRON(3+)-HYDROXAMATE IMPORT ATP-BINDING PROTEIN FHUC"/>
    <property type="match status" value="1"/>
</dbReference>
<dbReference type="EMBL" id="CP021056">
    <property type="protein sequence ID" value="QXE24759.1"/>
    <property type="molecule type" value="Genomic_DNA"/>
</dbReference>
<dbReference type="PROSITE" id="PS00211">
    <property type="entry name" value="ABC_TRANSPORTER_1"/>
    <property type="match status" value="1"/>
</dbReference>
<evidence type="ECO:0000256" key="6">
    <source>
        <dbReference type="ARBA" id="ARBA00022840"/>
    </source>
</evidence>
<dbReference type="Pfam" id="PF00005">
    <property type="entry name" value="ABC_tran"/>
    <property type="match status" value="1"/>
</dbReference>
<dbReference type="FunFam" id="3.40.50.300:FF:000134">
    <property type="entry name" value="Iron-enterobactin ABC transporter ATP-binding protein"/>
    <property type="match status" value="1"/>
</dbReference>
<evidence type="ECO:0000256" key="2">
    <source>
        <dbReference type="ARBA" id="ARBA00022448"/>
    </source>
</evidence>
<dbReference type="InterPro" id="IPR003593">
    <property type="entry name" value="AAA+_ATPase"/>
</dbReference>
<evidence type="ECO:0000313" key="11">
    <source>
        <dbReference type="EMBL" id="QXE24759.1"/>
    </source>
</evidence>
<reference evidence="11" key="1">
    <citation type="submission" date="2017-04" db="EMBL/GenBank/DDBJ databases">
        <title>Genome deletions in a multicellular cyanobacterial endosymbiont for morphological adaptation in marine diatoms.</title>
        <authorList>
            <person name="Wang Y."/>
            <person name="Gao H."/>
            <person name="Li R."/>
            <person name="Xu X."/>
        </authorList>
    </citation>
    <scope>NUCLEOTIDE SEQUENCE</scope>
    <source>
        <strain evidence="11">FACHB 800</strain>
    </source>
</reference>
<keyword evidence="5" id="KW-0547">Nucleotide-binding</keyword>
<dbReference type="InterPro" id="IPR003439">
    <property type="entry name" value="ABC_transporter-like_ATP-bd"/>
</dbReference>
<evidence type="ECO:0000256" key="4">
    <source>
        <dbReference type="ARBA" id="ARBA00022496"/>
    </source>
</evidence>
<dbReference type="GO" id="GO:0006826">
    <property type="term" value="P:iron ion transport"/>
    <property type="evidence" value="ECO:0007669"/>
    <property type="project" value="UniProtKB-KW"/>
</dbReference>
<evidence type="ECO:0000259" key="10">
    <source>
        <dbReference type="PROSITE" id="PS50893"/>
    </source>
</evidence>
<dbReference type="AlphaFoldDB" id="A0A975T9Z8"/>
<gene>
    <name evidence="11" type="ORF">B6N60_03467</name>
</gene>
<organism evidence="11 12">
    <name type="scientific">Richelia sinica FACHB-800</name>
    <dbReference type="NCBI Taxonomy" id="1357546"/>
    <lineage>
        <taxon>Bacteria</taxon>
        <taxon>Bacillati</taxon>
        <taxon>Cyanobacteriota</taxon>
        <taxon>Cyanophyceae</taxon>
        <taxon>Nostocales</taxon>
        <taxon>Nostocaceae</taxon>
        <taxon>Richelia</taxon>
    </lineage>
</organism>
<evidence type="ECO:0000256" key="8">
    <source>
        <dbReference type="ARBA" id="ARBA00023065"/>
    </source>
</evidence>
<evidence type="ECO:0000313" key="12">
    <source>
        <dbReference type="Proteomes" id="UP000683511"/>
    </source>
</evidence>
<sequence>MPLEIQDITGGYTTAPIVKNINLALQTGEWLSLVGANGSGKSTLLKLISRILSPQQGLVLLDGKAIHSQPPNIVAQKLALLPQQQTLPVGLTVRQLVSLGRTPHQPWWQWELTSEDWQKVDKAIQETQIANLSDRLVEQLSGGERQRAFLALALAQEPKVLLLDEPTTYLDINYQLQLLELLNNLNQQHSLTIVTVLHELNLAARYSSRIALLKQGQIWEVGTPEVVLNPENIAEVFGVEATIINTPVGLQVCAISSVGN</sequence>
<dbReference type="GO" id="GO:0005886">
    <property type="term" value="C:plasma membrane"/>
    <property type="evidence" value="ECO:0007669"/>
    <property type="project" value="UniProtKB-SubCell"/>
</dbReference>
<proteinExistence type="predicted"/>
<keyword evidence="4" id="KW-0410">Iron transport</keyword>
<keyword evidence="8" id="KW-0406">Ion transport</keyword>
<evidence type="ECO:0000256" key="7">
    <source>
        <dbReference type="ARBA" id="ARBA00023004"/>
    </source>
</evidence>
<accession>A0A975T9Z8</accession>
<dbReference type="SMART" id="SM00382">
    <property type="entry name" value="AAA"/>
    <property type="match status" value="1"/>
</dbReference>
<dbReference type="InterPro" id="IPR051535">
    <property type="entry name" value="Siderophore_ABC-ATPase"/>
</dbReference>
<dbReference type="CDD" id="cd03214">
    <property type="entry name" value="ABC_Iron-Siderophores_B12_Hemin"/>
    <property type="match status" value="1"/>
</dbReference>
<dbReference type="KEGG" id="rsin:B6N60_03467"/>
<dbReference type="GO" id="GO:0016887">
    <property type="term" value="F:ATP hydrolysis activity"/>
    <property type="evidence" value="ECO:0007669"/>
    <property type="project" value="InterPro"/>
</dbReference>